<dbReference type="Pfam" id="PF20150">
    <property type="entry name" value="2EXR"/>
    <property type="match status" value="1"/>
</dbReference>
<evidence type="ECO:0000313" key="3">
    <source>
        <dbReference type="Proteomes" id="UP000191004"/>
    </source>
</evidence>
<dbReference type="PANTHER" id="PTHR35910:SF6">
    <property type="entry name" value="2EXR DOMAIN-CONTAINING PROTEIN"/>
    <property type="match status" value="1"/>
</dbReference>
<evidence type="ECO:0000259" key="1">
    <source>
        <dbReference type="Pfam" id="PF20150"/>
    </source>
</evidence>
<dbReference type="AlphaFoldDB" id="A0A1T3CIV3"/>
<name>A0A1T3CIV3_9HYPO</name>
<dbReference type="PANTHER" id="PTHR35910">
    <property type="entry name" value="2EXR DOMAIN-CONTAINING PROTEIN"/>
    <property type="match status" value="1"/>
</dbReference>
<reference evidence="2 3" key="1">
    <citation type="submission" date="2016-04" db="EMBL/GenBank/DDBJ databases">
        <title>Multiple horizontal gene transfer events from other fungi enriched the ability of the initially mycotrophic fungus Trichoderma (Ascomycota) to feed on dead plant biomass.</title>
        <authorList>
            <person name="Atanasova L."/>
            <person name="Chenthamara K."/>
            <person name="Zhang J."/>
            <person name="Grujic M."/>
            <person name="Henrissat B."/>
            <person name="Kuo A."/>
            <person name="Aertz A."/>
            <person name="Salamov A."/>
            <person name="Lipzen A."/>
            <person name="Labutti K."/>
            <person name="Barry K."/>
            <person name="Miao Y."/>
            <person name="Rahimi M.J."/>
            <person name="Shen Q."/>
            <person name="Grigoriev I.V."/>
            <person name="Kubicek C.P."/>
            <person name="Druzhinina I.S."/>
        </authorList>
    </citation>
    <scope>NUCLEOTIDE SEQUENCE [LARGE SCALE GENOMIC DNA]</scope>
    <source>
        <strain evidence="2 3">NJAU 4742</strain>
    </source>
</reference>
<dbReference type="Proteomes" id="UP000191004">
    <property type="component" value="Unassembled WGS sequence"/>
</dbReference>
<evidence type="ECO:0000313" key="2">
    <source>
        <dbReference type="EMBL" id="OPB40905.1"/>
    </source>
</evidence>
<keyword evidence="3" id="KW-1185">Reference proteome</keyword>
<organism evidence="2 3">
    <name type="scientific">Trichoderma guizhouense</name>
    <dbReference type="NCBI Taxonomy" id="1491466"/>
    <lineage>
        <taxon>Eukaryota</taxon>
        <taxon>Fungi</taxon>
        <taxon>Dikarya</taxon>
        <taxon>Ascomycota</taxon>
        <taxon>Pezizomycotina</taxon>
        <taxon>Sordariomycetes</taxon>
        <taxon>Hypocreomycetidae</taxon>
        <taxon>Hypocreales</taxon>
        <taxon>Hypocreaceae</taxon>
        <taxon>Trichoderma</taxon>
    </lineage>
</organism>
<dbReference type="EMBL" id="LVVK01000017">
    <property type="protein sequence ID" value="OPB40905.1"/>
    <property type="molecule type" value="Genomic_DNA"/>
</dbReference>
<accession>A0A1T3CIV3</accession>
<gene>
    <name evidence="2" type="ORF">A0O28_0009860</name>
</gene>
<comment type="caution">
    <text evidence="2">The sequence shown here is derived from an EMBL/GenBank/DDBJ whole genome shotgun (WGS) entry which is preliminary data.</text>
</comment>
<dbReference type="OrthoDB" id="3513892at2759"/>
<dbReference type="InterPro" id="IPR045518">
    <property type="entry name" value="2EXR"/>
</dbReference>
<feature type="domain" description="2EXR" evidence="1">
    <location>
        <begin position="4"/>
        <end position="176"/>
    </location>
</feature>
<sequence>MSTFHFFPLLPAEIRSAIYNLATPPRVVHVHQQVESFEDFKARLPHITIAERNLRPDVDYASFYELLRQASATLRHRRRKLFKQTKLEAYGFTSNKKAGFSWEFESMMPFDTLMHYPRLAFPMYRRATISCQAAIPPLLHTCSESRSLLVSYGYQLAFPSTGQDPQVWFNFGRDVLLLDDGFDCSIADQYLYGPQETEILLDKIPHTFHQFRPRDVGQLQRLALTKYIHDSRMFLGHKLCPELKELILVEWDASDSEQALRQSIVDPALLRPIPNIPQAYHKGEQLCVLPVEEVDALWSTLDLEVFGVVEEWHRFHEENAWDLKQHKRANGFHSPFIQHKLRQMKEEYVQCRENIEYYNKEFYKPYQKFPEKQEEYPPWSIHQLSFAHICTPHTAKRIMETRSTFMEQFTRLRAEALHANDEFDLPWIKQHRIPPPFVLQKFSNWPAVEESLHSTELEWWIKNGLPMFDNSLPV</sequence>
<proteinExistence type="predicted"/>
<protein>
    <recommendedName>
        <fullName evidence="1">2EXR domain-containing protein</fullName>
    </recommendedName>
</protein>